<reference evidence="1" key="1">
    <citation type="journal article" date="2012" name="Nature">
        <title>The tomato genome sequence provides insights into fleshy fruit evolution.</title>
        <authorList>
            <consortium name="Tomato Genome Consortium"/>
        </authorList>
    </citation>
    <scope>NUCLEOTIDE SEQUENCE [LARGE SCALE GENOMIC DNA]</scope>
    <source>
        <strain evidence="1">cv. Heinz 1706</strain>
    </source>
</reference>
<dbReference type="AlphaFoldDB" id="A0A3Q7G8F7"/>
<proteinExistence type="predicted"/>
<reference evidence="1" key="2">
    <citation type="submission" date="2019-01" db="UniProtKB">
        <authorList>
            <consortium name="EnsemblPlants"/>
        </authorList>
    </citation>
    <scope>IDENTIFICATION</scope>
    <source>
        <strain evidence="1">cv. Heinz 1706</strain>
    </source>
</reference>
<dbReference type="PaxDb" id="4081-Solyc03g065300.1.1"/>
<evidence type="ECO:0000313" key="2">
    <source>
        <dbReference type="Proteomes" id="UP000004994"/>
    </source>
</evidence>
<organism evidence="1">
    <name type="scientific">Solanum lycopersicum</name>
    <name type="common">Tomato</name>
    <name type="synonym">Lycopersicon esculentum</name>
    <dbReference type="NCBI Taxonomy" id="4081"/>
    <lineage>
        <taxon>Eukaryota</taxon>
        <taxon>Viridiplantae</taxon>
        <taxon>Streptophyta</taxon>
        <taxon>Embryophyta</taxon>
        <taxon>Tracheophyta</taxon>
        <taxon>Spermatophyta</taxon>
        <taxon>Magnoliopsida</taxon>
        <taxon>eudicotyledons</taxon>
        <taxon>Gunneridae</taxon>
        <taxon>Pentapetalae</taxon>
        <taxon>asterids</taxon>
        <taxon>lamiids</taxon>
        <taxon>Solanales</taxon>
        <taxon>Solanaceae</taxon>
        <taxon>Solanoideae</taxon>
        <taxon>Solaneae</taxon>
        <taxon>Solanum</taxon>
        <taxon>Solanum subgen. Lycopersicon</taxon>
    </lineage>
</organism>
<dbReference type="OMA" id="RTKDCER"/>
<dbReference type="PANTHER" id="PTHR48258:SF11">
    <property type="entry name" value="TDCA1-ORF2 PROTEIN"/>
    <property type="match status" value="1"/>
</dbReference>
<dbReference type="PANTHER" id="PTHR48258">
    <property type="entry name" value="DUF4218 DOMAIN-CONTAINING PROTEIN-RELATED"/>
    <property type="match status" value="1"/>
</dbReference>
<dbReference type="Proteomes" id="UP000004994">
    <property type="component" value="Chromosome 3"/>
</dbReference>
<accession>A0A3Q7G8F7</accession>
<dbReference type="InParanoid" id="A0A3Q7G8F7"/>
<dbReference type="EnsemblPlants" id="Solyc03g065300.1.1">
    <property type="protein sequence ID" value="Solyc03g065300.1.1.1"/>
    <property type="gene ID" value="Solyc03g065300.1"/>
</dbReference>
<evidence type="ECO:0000313" key="1">
    <source>
        <dbReference type="EnsemblPlants" id="Solyc03g065300.1.1.1"/>
    </source>
</evidence>
<sequence length="85" mass="9791">MDDLLSLSRGPMPYVTRFKGHIVNGYRFHVKQYGKYLKTQNSGVVVVGETGVEQNHMNYYGELTEVLELQFVRGNKNDFIAMYVV</sequence>
<protein>
    <submittedName>
        <fullName evidence="1">Uncharacterized protein</fullName>
    </submittedName>
</protein>
<name>A0A3Q7G8F7_SOLLC</name>
<dbReference type="Gramene" id="Solyc03g065300.1.1">
    <property type="protein sequence ID" value="Solyc03g065300.1.1.1"/>
    <property type="gene ID" value="Solyc03g065300.1"/>
</dbReference>
<keyword evidence="2" id="KW-1185">Reference proteome</keyword>